<dbReference type="eggNOG" id="COG0561">
    <property type="taxonomic scope" value="Bacteria"/>
</dbReference>
<dbReference type="AlphaFoldDB" id="D4YSN8"/>
<dbReference type="EMBL" id="ADNY01000016">
    <property type="protein sequence ID" value="EFG55835.1"/>
    <property type="molecule type" value="Genomic_DNA"/>
</dbReference>
<dbReference type="Gene3D" id="3.40.50.1000">
    <property type="entry name" value="HAD superfamily/HAD-like"/>
    <property type="match status" value="1"/>
</dbReference>
<comment type="caution">
    <text evidence="1">The sequence shown here is derived from an EMBL/GenBank/DDBJ whole genome shotgun (WGS) entry which is preliminary data.</text>
</comment>
<organism evidence="1 2">
    <name type="scientific">Lactobacillus amylolyticus DSM 11664</name>
    <dbReference type="NCBI Taxonomy" id="585524"/>
    <lineage>
        <taxon>Bacteria</taxon>
        <taxon>Bacillati</taxon>
        <taxon>Bacillota</taxon>
        <taxon>Bacilli</taxon>
        <taxon>Lactobacillales</taxon>
        <taxon>Lactobacillaceae</taxon>
        <taxon>Lactobacillus</taxon>
    </lineage>
</organism>
<proteinExistence type="predicted"/>
<sequence>MLKNVLSFGIRRFCLERIMTKLPFKAIAVDMDGTFLNSKSDFNRVKFARILKKLKQNNIHFIVASGNELKRSRIF</sequence>
<dbReference type="InterPro" id="IPR023214">
    <property type="entry name" value="HAD_sf"/>
</dbReference>
<keyword evidence="2" id="KW-1185">Reference proteome</keyword>
<accession>D4YSN8</accession>
<dbReference type="Proteomes" id="UP000004069">
    <property type="component" value="Unassembled WGS sequence"/>
</dbReference>
<reference evidence="1 2" key="1">
    <citation type="submission" date="2010-04" db="EMBL/GenBank/DDBJ databases">
        <authorList>
            <person name="Muzny D."/>
            <person name="Qin X."/>
            <person name="Deng J."/>
            <person name="Jiang H."/>
            <person name="Liu Y."/>
            <person name="Qu J."/>
            <person name="Song X.-Z."/>
            <person name="Zhang L."/>
            <person name="Thornton R."/>
            <person name="Coyle M."/>
            <person name="Francisco L."/>
            <person name="Jackson L."/>
            <person name="Javaid M."/>
            <person name="Korchina V."/>
            <person name="Kovar C."/>
            <person name="Mata R."/>
            <person name="Mathew T."/>
            <person name="Ngo R."/>
            <person name="Nguyen L."/>
            <person name="Nguyen N."/>
            <person name="Okwuonu G."/>
            <person name="Ongeri F."/>
            <person name="Pham C."/>
            <person name="Simmons D."/>
            <person name="Wilczek-Boney K."/>
            <person name="Hale W."/>
            <person name="Jakkamsetti A."/>
            <person name="Pham P."/>
            <person name="Ruth R."/>
            <person name="San Lucas F."/>
            <person name="Warren J."/>
            <person name="Zhang J."/>
            <person name="Zhao Z."/>
            <person name="Zhou C."/>
            <person name="Zhu D."/>
            <person name="Lee S."/>
            <person name="Bess C."/>
            <person name="Blankenburg K."/>
            <person name="Forbes L."/>
            <person name="Fu Q."/>
            <person name="Gubbala S."/>
            <person name="Hirani K."/>
            <person name="Jayaseelan J.C."/>
            <person name="Lara F."/>
            <person name="Munidasa M."/>
            <person name="Palculict T."/>
            <person name="Patil S."/>
            <person name="Pu L.-L."/>
            <person name="Saada N."/>
            <person name="Tang L."/>
            <person name="Weissenberger G."/>
            <person name="Zhu Y."/>
            <person name="Hemphill L."/>
            <person name="Shang Y."/>
            <person name="Youmans B."/>
            <person name="Ayvaz T."/>
            <person name="Ross M."/>
            <person name="Santibanez J."/>
            <person name="Aqrawi P."/>
            <person name="Gross S."/>
            <person name="Joshi V."/>
            <person name="Fowler G."/>
            <person name="Nazareth L."/>
            <person name="Reid J."/>
            <person name="Worley K."/>
            <person name="Petrosino J."/>
            <person name="Highlander S."/>
            <person name="Gibbs R."/>
        </authorList>
    </citation>
    <scope>NUCLEOTIDE SEQUENCE [LARGE SCALE GENOMIC DNA]</scope>
    <source>
        <strain evidence="1 2">DSM 11664</strain>
    </source>
</reference>
<evidence type="ECO:0000313" key="1">
    <source>
        <dbReference type="EMBL" id="EFG55835.1"/>
    </source>
</evidence>
<protein>
    <submittedName>
        <fullName evidence="1">Uncharacterized protein</fullName>
    </submittedName>
</protein>
<dbReference type="InterPro" id="IPR036412">
    <property type="entry name" value="HAD-like_sf"/>
</dbReference>
<evidence type="ECO:0000313" key="2">
    <source>
        <dbReference type="Proteomes" id="UP000004069"/>
    </source>
</evidence>
<dbReference type="SUPFAM" id="SSF56784">
    <property type="entry name" value="HAD-like"/>
    <property type="match status" value="1"/>
</dbReference>
<dbReference type="Pfam" id="PF08282">
    <property type="entry name" value="Hydrolase_3"/>
    <property type="match status" value="1"/>
</dbReference>
<name>D4YSN8_9LACO</name>
<gene>
    <name evidence="1" type="ORF">HMPREF0493_0516</name>
</gene>